<proteinExistence type="predicted"/>
<dbReference type="Pfam" id="PF00440">
    <property type="entry name" value="TetR_N"/>
    <property type="match status" value="1"/>
</dbReference>
<dbReference type="Pfam" id="PF17939">
    <property type="entry name" value="TetR_C_30"/>
    <property type="match status" value="1"/>
</dbReference>
<dbReference type="PRINTS" id="PR00455">
    <property type="entry name" value="HTHTETR"/>
</dbReference>
<dbReference type="InterPro" id="IPR001647">
    <property type="entry name" value="HTH_TetR"/>
</dbReference>
<protein>
    <submittedName>
        <fullName evidence="2">Uncharacterized protein</fullName>
    </submittedName>
</protein>
<dbReference type="InterPro" id="IPR036271">
    <property type="entry name" value="Tet_transcr_reg_TetR-rel_C_sf"/>
</dbReference>
<dbReference type="RefSeq" id="WP_086088610.1">
    <property type="nucleotide sequence ID" value="NZ_CP021112.1"/>
</dbReference>
<accession>A0A1W6ZS74</accession>
<gene>
    <name evidence="2" type="ORF">CAK95_14870</name>
</gene>
<sequence>MRNGKLRSSANTRTAILDAAENLFAAASFDIVSMRDVAAKASVPLGLINYHFQSKEKLFEALIARRSDELNSRRRDAFAALKEKPDLRQVLDVFLRPYLDLMLEGGPGWRAYGRLLAQTGQAERWTRLITRHFKETQDIILDALVEAEPRLTKEAAARGYVHLVSIMFGMFAANDLLSVISKRAYSSRDLERAYEYALPFLTGAFEGLAAASAQPRRVAATRKKAASA</sequence>
<dbReference type="PANTHER" id="PTHR30055:SF235">
    <property type="entry name" value="TRANSCRIPTIONAL REGULATORY PROTEIN"/>
    <property type="match status" value="1"/>
</dbReference>
<dbReference type="GO" id="GO:0003700">
    <property type="term" value="F:DNA-binding transcription factor activity"/>
    <property type="evidence" value="ECO:0007669"/>
    <property type="project" value="TreeGrafter"/>
</dbReference>
<keyword evidence="3" id="KW-1185">Reference proteome</keyword>
<dbReference type="InterPro" id="IPR041586">
    <property type="entry name" value="PsrA_TetR_C"/>
</dbReference>
<dbReference type="PROSITE" id="PS50977">
    <property type="entry name" value="HTH_TETR_2"/>
    <property type="match status" value="1"/>
</dbReference>
<evidence type="ECO:0000313" key="2">
    <source>
        <dbReference type="EMBL" id="ARQ00212.1"/>
    </source>
</evidence>
<dbReference type="SUPFAM" id="SSF48498">
    <property type="entry name" value="Tetracyclin repressor-like, C-terminal domain"/>
    <property type="match status" value="1"/>
</dbReference>
<dbReference type="AlphaFoldDB" id="A0A1W6ZS74"/>
<dbReference type="OrthoDB" id="2356263at2"/>
<dbReference type="GO" id="GO:0000976">
    <property type="term" value="F:transcription cis-regulatory region binding"/>
    <property type="evidence" value="ECO:0007669"/>
    <property type="project" value="TreeGrafter"/>
</dbReference>
<dbReference type="EMBL" id="CP021112">
    <property type="protein sequence ID" value="ARQ00212.1"/>
    <property type="molecule type" value="Genomic_DNA"/>
</dbReference>
<name>A0A1W6ZS74_9HYPH</name>
<dbReference type="STRING" id="1235591.CAK95_14870"/>
<evidence type="ECO:0000256" key="1">
    <source>
        <dbReference type="ARBA" id="ARBA00023125"/>
    </source>
</evidence>
<dbReference type="InterPro" id="IPR050109">
    <property type="entry name" value="HTH-type_TetR-like_transc_reg"/>
</dbReference>
<dbReference type="PANTHER" id="PTHR30055">
    <property type="entry name" value="HTH-TYPE TRANSCRIPTIONAL REGULATOR RUTR"/>
    <property type="match status" value="1"/>
</dbReference>
<organism evidence="2 3">
    <name type="scientific">Pseudorhodoplanes sinuspersici</name>
    <dbReference type="NCBI Taxonomy" id="1235591"/>
    <lineage>
        <taxon>Bacteria</taxon>
        <taxon>Pseudomonadati</taxon>
        <taxon>Pseudomonadota</taxon>
        <taxon>Alphaproteobacteria</taxon>
        <taxon>Hyphomicrobiales</taxon>
        <taxon>Pseudorhodoplanes</taxon>
    </lineage>
</organism>
<dbReference type="Proteomes" id="UP000194137">
    <property type="component" value="Chromosome"/>
</dbReference>
<dbReference type="SUPFAM" id="SSF46689">
    <property type="entry name" value="Homeodomain-like"/>
    <property type="match status" value="1"/>
</dbReference>
<dbReference type="InterPro" id="IPR009057">
    <property type="entry name" value="Homeodomain-like_sf"/>
</dbReference>
<reference evidence="2 3" key="1">
    <citation type="submission" date="2017-05" db="EMBL/GenBank/DDBJ databases">
        <title>Full genome sequence of Pseudorhodoplanes sinuspersici.</title>
        <authorList>
            <person name="Dastgheib S.M.M."/>
            <person name="Shavandi M."/>
            <person name="Tirandaz H."/>
        </authorList>
    </citation>
    <scope>NUCLEOTIDE SEQUENCE [LARGE SCALE GENOMIC DNA]</scope>
    <source>
        <strain evidence="2 3">RIPI110</strain>
    </source>
</reference>
<dbReference type="Gene3D" id="1.10.357.10">
    <property type="entry name" value="Tetracycline Repressor, domain 2"/>
    <property type="match status" value="1"/>
</dbReference>
<evidence type="ECO:0000313" key="3">
    <source>
        <dbReference type="Proteomes" id="UP000194137"/>
    </source>
</evidence>
<keyword evidence="1" id="KW-0238">DNA-binding</keyword>
<dbReference type="KEGG" id="psin:CAK95_14870"/>